<sequence length="347" mass="37825">MSKLLLARSMAAAVAMGSSGTIRAQTRDQMMTFDSRTIDSAGAFLVGELERLDQRMHEPLASVTWSRDIDLRSDVSIADETSSFTNSTFAAAGGASPNGKSWIGKDTDAIQGIALDIGKTANPLSLWGMQLGWTLPELESAKQVGRPVDVQKYNGMMLKYNMDVDEQVYIGDGILGVKGLVNSTLVGSTNVPNGAGGSALWKNKTPQEILDDVNLILNQAWVASGFAVCPDKLLLPPVQFSLLTSRIVSNAGNISILEFLKKNSLSNSVNGRELDIQPLKWLTGRGAAGTDRIVTYTQDENRVRFPLVPLQRTPLEYRDLRQLTTYFGRLGVVEWVYPETAYYADGV</sequence>
<comment type="caution">
    <text evidence="1">The sequence shown here is derived from an EMBL/GenBank/DDBJ whole genome shotgun (WGS) entry which is preliminary data.</text>
</comment>
<dbReference type="AlphaFoldDB" id="N9M542"/>
<dbReference type="PIRSF" id="PIRSF029202">
    <property type="entry name" value="UCP029202"/>
    <property type="match status" value="1"/>
</dbReference>
<proteinExistence type="predicted"/>
<dbReference type="Pfam" id="PF09950">
    <property type="entry name" value="Major_capside"/>
    <property type="match status" value="1"/>
</dbReference>
<dbReference type="EMBL" id="APRP01000011">
    <property type="protein sequence ID" value="ENX03614.1"/>
    <property type="molecule type" value="Genomic_DNA"/>
</dbReference>
<name>N9M542_9GAMM</name>
<dbReference type="InterPro" id="IPR020049">
    <property type="entry name" value="Major_capsid-like"/>
</dbReference>
<dbReference type="eggNOG" id="COG4834">
    <property type="taxonomic scope" value="Bacteria"/>
</dbReference>
<gene>
    <name evidence="1" type="ORF">F900_00708</name>
</gene>
<dbReference type="PATRIC" id="fig|1217705.3.peg.674"/>
<dbReference type="STRING" id="1217705.F900_00708"/>
<dbReference type="Proteomes" id="UP000013248">
    <property type="component" value="Unassembled WGS sequence"/>
</dbReference>
<protein>
    <recommendedName>
        <fullName evidence="3">DUF2184 domain-containing protein</fullName>
    </recommendedName>
</protein>
<evidence type="ECO:0000313" key="2">
    <source>
        <dbReference type="Proteomes" id="UP000013248"/>
    </source>
</evidence>
<dbReference type="RefSeq" id="WP_005215165.1">
    <property type="nucleotide sequence ID" value="NZ_JBBCNO010000003.1"/>
</dbReference>
<organism evidence="1 2">
    <name type="scientific">Acinetobacter modestus</name>
    <dbReference type="NCBI Taxonomy" id="1776740"/>
    <lineage>
        <taxon>Bacteria</taxon>
        <taxon>Pseudomonadati</taxon>
        <taxon>Pseudomonadota</taxon>
        <taxon>Gammaproteobacteria</taxon>
        <taxon>Moraxellales</taxon>
        <taxon>Moraxellaceae</taxon>
        <taxon>Acinetobacter</taxon>
    </lineage>
</organism>
<reference evidence="1 2" key="1">
    <citation type="submission" date="2013-02" db="EMBL/GenBank/DDBJ databases">
        <title>The Genome Sequence of Acinetobacter sp. ANC 3862.</title>
        <authorList>
            <consortium name="The Broad Institute Genome Sequencing Platform"/>
            <consortium name="The Broad Institute Genome Sequencing Center for Infectious Disease"/>
            <person name="Cerqueira G."/>
            <person name="Feldgarden M."/>
            <person name="Courvalin P."/>
            <person name="Perichon B."/>
            <person name="Grillot-Courvalin C."/>
            <person name="Clermont D."/>
            <person name="Rocha E."/>
            <person name="Yoon E.-J."/>
            <person name="Nemec A."/>
            <person name="Walker B."/>
            <person name="Young S.K."/>
            <person name="Zeng Q."/>
            <person name="Gargeya S."/>
            <person name="Fitzgerald M."/>
            <person name="Haas B."/>
            <person name="Abouelleil A."/>
            <person name="Alvarado L."/>
            <person name="Arachchi H.M."/>
            <person name="Berlin A.M."/>
            <person name="Chapman S.B."/>
            <person name="Dewar J."/>
            <person name="Goldberg J."/>
            <person name="Griggs A."/>
            <person name="Gujja S."/>
            <person name="Hansen M."/>
            <person name="Howarth C."/>
            <person name="Imamovic A."/>
            <person name="Larimer J."/>
            <person name="McCowan C."/>
            <person name="Murphy C."/>
            <person name="Neiman D."/>
            <person name="Pearson M."/>
            <person name="Priest M."/>
            <person name="Roberts A."/>
            <person name="Saif S."/>
            <person name="Shea T."/>
            <person name="Sisk P."/>
            <person name="Sykes S."/>
            <person name="Wortman J."/>
            <person name="Nusbaum C."/>
            <person name="Birren B."/>
        </authorList>
    </citation>
    <scope>NUCLEOTIDE SEQUENCE [LARGE SCALE GENOMIC DNA]</scope>
    <source>
        <strain evidence="1 2">ANC 3862</strain>
    </source>
</reference>
<dbReference type="HOGENOM" id="CLU_064455_0_0_6"/>
<accession>N9M542</accession>
<evidence type="ECO:0008006" key="3">
    <source>
        <dbReference type="Google" id="ProtNLM"/>
    </source>
</evidence>
<evidence type="ECO:0000313" key="1">
    <source>
        <dbReference type="EMBL" id="ENX03614.1"/>
    </source>
</evidence>